<evidence type="ECO:0000313" key="2">
    <source>
        <dbReference type="Proteomes" id="UP000198838"/>
    </source>
</evidence>
<dbReference type="Pfam" id="PF04555">
    <property type="entry name" value="XhoI"/>
    <property type="match status" value="1"/>
</dbReference>
<reference evidence="1 2" key="1">
    <citation type="submission" date="2016-10" db="EMBL/GenBank/DDBJ databases">
        <authorList>
            <person name="de Groot N.N."/>
        </authorList>
    </citation>
    <scope>NUCLEOTIDE SEQUENCE [LARGE SCALE GENOMIC DNA]</scope>
    <source>
        <strain evidence="1 2">DSM 5522</strain>
    </source>
</reference>
<accession>A0A1I0ZRZ4</accession>
<name>A0A1I0ZRZ4_9FIRM</name>
<dbReference type="Proteomes" id="UP000198838">
    <property type="component" value="Unassembled WGS sequence"/>
</dbReference>
<dbReference type="GO" id="GO:0009307">
    <property type="term" value="P:DNA restriction-modification system"/>
    <property type="evidence" value="ECO:0007669"/>
    <property type="project" value="InterPro"/>
</dbReference>
<dbReference type="RefSeq" id="WP_092873593.1">
    <property type="nucleotide sequence ID" value="NZ_FOJY01000017.1"/>
</dbReference>
<evidence type="ECO:0000313" key="1">
    <source>
        <dbReference type="EMBL" id="SFB28307.1"/>
    </source>
</evidence>
<protein>
    <submittedName>
        <fullName evidence="1">Restriction endonuclease XhoI</fullName>
    </submittedName>
</protein>
<keyword evidence="1" id="KW-0255">Endonuclease</keyword>
<dbReference type="STRING" id="1120918.SAMN05216249_11720"/>
<gene>
    <name evidence="1" type="ORF">SAMN05216249_11720</name>
</gene>
<dbReference type="GO" id="GO:0003677">
    <property type="term" value="F:DNA binding"/>
    <property type="evidence" value="ECO:0007669"/>
    <property type="project" value="InterPro"/>
</dbReference>
<keyword evidence="1" id="KW-0540">Nuclease</keyword>
<organism evidence="1 2">
    <name type="scientific">Acetitomaculum ruminis DSM 5522</name>
    <dbReference type="NCBI Taxonomy" id="1120918"/>
    <lineage>
        <taxon>Bacteria</taxon>
        <taxon>Bacillati</taxon>
        <taxon>Bacillota</taxon>
        <taxon>Clostridia</taxon>
        <taxon>Lachnospirales</taxon>
        <taxon>Lachnospiraceae</taxon>
        <taxon>Acetitomaculum</taxon>
    </lineage>
</organism>
<dbReference type="OrthoDB" id="3638769at2"/>
<proteinExistence type="predicted"/>
<keyword evidence="1" id="KW-0378">Hydrolase</keyword>
<sequence>MSGLNIPSDLDEKVKKATEFFWSTRNKQFKKQETSAVSDQGNRSAVTAGKQLDAFVELIKEILLENGVPKKCIFTSSNLELPGFYRPNKKWDLLVVHNKQLIITIEFKSQVGPSFGNNFNNRTEEAMGSALDIWTAYKEGVFGDNPPPWLGYFMVLEDCEKSSTPVKTKSHHFDILEEFNNASYKERYRIFCKKLLLERKYSAACFLTTKKDEEEKLVTFMDEALSINTFIRSMLAAILSHDFS</sequence>
<keyword evidence="2" id="KW-1185">Reference proteome</keyword>
<dbReference type="AlphaFoldDB" id="A0A1I0ZRZ4"/>
<dbReference type="EMBL" id="FOJY01000017">
    <property type="protein sequence ID" value="SFB28307.1"/>
    <property type="molecule type" value="Genomic_DNA"/>
</dbReference>
<dbReference type="InterPro" id="IPR007636">
    <property type="entry name" value="Restrct_endonuc_II_XhoI"/>
</dbReference>
<dbReference type="GO" id="GO:0009036">
    <property type="term" value="F:type II site-specific deoxyribonuclease activity"/>
    <property type="evidence" value="ECO:0007669"/>
    <property type="project" value="InterPro"/>
</dbReference>
<dbReference type="REBASE" id="251455">
    <property type="entry name" value="Aru5522ORF11719P"/>
</dbReference>